<feature type="chain" id="PRO_5010980212" description="ZP domain-containing protein" evidence="1">
    <location>
        <begin position="21"/>
        <end position="143"/>
    </location>
</feature>
<reference evidence="2 4" key="2">
    <citation type="journal article" date="2013" name="Nature">
        <title>Insights into bilaterian evolution from three spiralian genomes.</title>
        <authorList>
            <person name="Simakov O."/>
            <person name="Marletaz F."/>
            <person name="Cho S.J."/>
            <person name="Edsinger-Gonzales E."/>
            <person name="Havlak P."/>
            <person name="Hellsten U."/>
            <person name="Kuo D.H."/>
            <person name="Larsson T."/>
            <person name="Lv J."/>
            <person name="Arendt D."/>
            <person name="Savage R."/>
            <person name="Osoegawa K."/>
            <person name="de Jong P."/>
            <person name="Grimwood J."/>
            <person name="Chapman J.A."/>
            <person name="Shapiro H."/>
            <person name="Aerts A."/>
            <person name="Otillar R.P."/>
            <person name="Terry A.Y."/>
            <person name="Boore J.L."/>
            <person name="Grigoriev I.V."/>
            <person name="Lindberg D.R."/>
            <person name="Seaver E.C."/>
            <person name="Weisblat D.A."/>
            <person name="Putnam N.H."/>
            <person name="Rokhsar D.S."/>
        </authorList>
    </citation>
    <scope>NUCLEOTIDE SEQUENCE</scope>
</reference>
<evidence type="ECO:0000313" key="2">
    <source>
        <dbReference type="EMBL" id="ESO05628.1"/>
    </source>
</evidence>
<gene>
    <name evidence="3" type="primary">20203561</name>
    <name evidence="2" type="ORF">HELRODRAFT_171281</name>
</gene>
<evidence type="ECO:0008006" key="5">
    <source>
        <dbReference type="Google" id="ProtNLM"/>
    </source>
</evidence>
<organism evidence="3 4">
    <name type="scientific">Helobdella robusta</name>
    <name type="common">Californian leech</name>
    <dbReference type="NCBI Taxonomy" id="6412"/>
    <lineage>
        <taxon>Eukaryota</taxon>
        <taxon>Metazoa</taxon>
        <taxon>Spiralia</taxon>
        <taxon>Lophotrochozoa</taxon>
        <taxon>Annelida</taxon>
        <taxon>Clitellata</taxon>
        <taxon>Hirudinea</taxon>
        <taxon>Rhynchobdellida</taxon>
        <taxon>Glossiphoniidae</taxon>
        <taxon>Helobdella</taxon>
    </lineage>
</organism>
<dbReference type="KEGG" id="hro:HELRODRAFT_171281"/>
<accession>T1F412</accession>
<evidence type="ECO:0000313" key="3">
    <source>
        <dbReference type="EnsemblMetazoa" id="HelroP171281"/>
    </source>
</evidence>
<evidence type="ECO:0000313" key="4">
    <source>
        <dbReference type="Proteomes" id="UP000015101"/>
    </source>
</evidence>
<dbReference type="InParanoid" id="T1F412"/>
<dbReference type="CTD" id="20203561"/>
<name>T1F412_HELRO</name>
<reference evidence="4" key="1">
    <citation type="submission" date="2012-12" db="EMBL/GenBank/DDBJ databases">
        <authorList>
            <person name="Hellsten U."/>
            <person name="Grimwood J."/>
            <person name="Chapman J.A."/>
            <person name="Shapiro H."/>
            <person name="Aerts A."/>
            <person name="Otillar R.P."/>
            <person name="Terry A.Y."/>
            <person name="Boore J.L."/>
            <person name="Simakov O."/>
            <person name="Marletaz F."/>
            <person name="Cho S.-J."/>
            <person name="Edsinger-Gonzales E."/>
            <person name="Havlak P."/>
            <person name="Kuo D.-H."/>
            <person name="Larsson T."/>
            <person name="Lv J."/>
            <person name="Arendt D."/>
            <person name="Savage R."/>
            <person name="Osoegawa K."/>
            <person name="de Jong P."/>
            <person name="Lindberg D.R."/>
            <person name="Seaver E.C."/>
            <person name="Weisblat D.A."/>
            <person name="Putnam N.H."/>
            <person name="Grigoriev I.V."/>
            <person name="Rokhsar D.S."/>
        </authorList>
    </citation>
    <scope>NUCLEOTIDE SEQUENCE</scope>
</reference>
<dbReference type="EMBL" id="AMQM01003841">
    <property type="status" value="NOT_ANNOTATED_CDS"/>
    <property type="molecule type" value="Genomic_DNA"/>
</dbReference>
<protein>
    <recommendedName>
        <fullName evidence="5">ZP domain-containing protein</fullName>
    </recommendedName>
</protein>
<dbReference type="RefSeq" id="XP_009016261.1">
    <property type="nucleotide sequence ID" value="XM_009018013.1"/>
</dbReference>
<proteinExistence type="predicted"/>
<dbReference type="EnsemblMetazoa" id="HelroT171281">
    <property type="protein sequence ID" value="HelroP171281"/>
    <property type="gene ID" value="HelroG171281"/>
</dbReference>
<evidence type="ECO:0000256" key="1">
    <source>
        <dbReference type="SAM" id="SignalP"/>
    </source>
</evidence>
<dbReference type="AlphaFoldDB" id="T1F412"/>
<dbReference type="Proteomes" id="UP000015101">
    <property type="component" value="Unassembled WGS sequence"/>
</dbReference>
<sequence>MFPASSLLVVCLLAVLQCSADSIQVGKCPSAFSKNLTIDSKGNQLEFNVPYYISKTADNNLTVQCAYVGDMVSKFVTTLTAGAKKLRWFGLFLYWFDHYAFVPYVSDKQLGSCGGKNFVHTFIDGVDNVVCKTKDVIFTNISQ</sequence>
<dbReference type="GeneID" id="20203561"/>
<keyword evidence="4" id="KW-1185">Reference proteome</keyword>
<feature type="signal peptide" evidence="1">
    <location>
        <begin position="1"/>
        <end position="20"/>
    </location>
</feature>
<dbReference type="HOGENOM" id="CLU_1808285_0_0_1"/>
<reference evidence="3" key="3">
    <citation type="submission" date="2015-06" db="UniProtKB">
        <authorList>
            <consortium name="EnsemblMetazoa"/>
        </authorList>
    </citation>
    <scope>IDENTIFICATION</scope>
</reference>
<dbReference type="EMBL" id="KB096325">
    <property type="protein sequence ID" value="ESO05628.1"/>
    <property type="molecule type" value="Genomic_DNA"/>
</dbReference>
<keyword evidence="1" id="KW-0732">Signal</keyword>